<proteinExistence type="predicted"/>
<dbReference type="RefSeq" id="WP_310838284.1">
    <property type="nucleotide sequence ID" value="NZ_JAVLSM010000012.1"/>
</dbReference>
<sequence>MLESIRRMTPEVDRLISATYGIESLASQYQAAVRVREQIGRRLDGDVRAGGGDDFARRIGRINRQIVSFYAHHPNAGQYAAVELRGGEANVSREVLEVASNCLMGFETMVSYDNADTRDKLNALAHLQDIANNQLVSPLVIDAARRANNDPETLANNLLALVQRNPPVLSLHSRAIG</sequence>
<accession>A0AAE4G3T8</accession>
<protein>
    <submittedName>
        <fullName evidence="1">Uncharacterized protein</fullName>
    </submittedName>
</protein>
<name>A0AAE4G3T8_9BURK</name>
<comment type="caution">
    <text evidence="1">The sequence shown here is derived from an EMBL/GenBank/DDBJ whole genome shotgun (WGS) entry which is preliminary data.</text>
</comment>
<evidence type="ECO:0000313" key="1">
    <source>
        <dbReference type="EMBL" id="MDT0335194.1"/>
    </source>
</evidence>
<gene>
    <name evidence="1" type="ORF">RJN63_00020</name>
</gene>
<organism evidence="1">
    <name type="scientific">Herbaspirillum huttiense subsp. nephrolepidis</name>
    <dbReference type="NCBI Taxonomy" id="3075126"/>
    <lineage>
        <taxon>Bacteria</taxon>
        <taxon>Pseudomonadati</taxon>
        <taxon>Pseudomonadota</taxon>
        <taxon>Betaproteobacteria</taxon>
        <taxon>Burkholderiales</taxon>
        <taxon>Oxalobacteraceae</taxon>
        <taxon>Herbaspirillum</taxon>
    </lineage>
</organism>
<dbReference type="EMBL" id="JAVRAA010000001">
    <property type="protein sequence ID" value="MDT0335194.1"/>
    <property type="molecule type" value="Genomic_DNA"/>
</dbReference>
<dbReference type="AlphaFoldDB" id="A0AAE4G3T8"/>
<reference evidence="1" key="1">
    <citation type="submission" date="2023-02" db="EMBL/GenBank/DDBJ databases">
        <title>Description of Herbaspirillum huttiense subsp. nephrolepsisexaltata and Herbaspirillum huttiense subsp. lycopersicon.</title>
        <authorList>
            <person name="Poudel M."/>
            <person name="Sharma A."/>
            <person name="Goss E."/>
            <person name="Tapia J.H."/>
            <person name="Harmon C.M."/>
            <person name="Jones J.B."/>
        </authorList>
    </citation>
    <scope>NUCLEOTIDE SEQUENCE</scope>
    <source>
        <strain evidence="1">NC40101</strain>
    </source>
</reference>